<proteinExistence type="predicted"/>
<dbReference type="Proteomes" id="UP000269669">
    <property type="component" value="Unassembled WGS sequence"/>
</dbReference>
<dbReference type="PANTHER" id="PTHR39339:SF1">
    <property type="entry name" value="CHAD DOMAIN-CONTAINING PROTEIN"/>
    <property type="match status" value="1"/>
</dbReference>
<dbReference type="RefSeq" id="WP_125485307.1">
    <property type="nucleotide sequence ID" value="NZ_RSDW01000001.1"/>
</dbReference>
<comment type="caution">
    <text evidence="2">The sequence shown here is derived from an EMBL/GenBank/DDBJ whole genome shotgun (WGS) entry which is preliminary data.</text>
</comment>
<sequence length="273" mass="30321">MATSTIAHPIRTLREHVTALEAAITLCLADPAPKPVHRLRTSTRRIEAQLMLLELLPALPPHDKPARKSRRLLKKLRRAAGHARDIDVQIDLIAAETPADAPQSIQKKSLQLRQTLDKQRAAAAQRLIEILQKHQAKLALTLESLLSTLTPAEPLTLAPTQLSTLVHSWFAQNAPAEPTSDPDDPEHLHAIRKTAKLARYLAENAPKSARTPRKLARTFESVQQAGGDWHDWLILSTIARNELGKSSPLTESFTHKCHSALTAYRKRLDQLPA</sequence>
<dbReference type="AlphaFoldDB" id="A0A3R9PS72"/>
<gene>
    <name evidence="2" type="ORF">EDE15_2260</name>
</gene>
<dbReference type="Pfam" id="PF05235">
    <property type="entry name" value="CHAD"/>
    <property type="match status" value="1"/>
</dbReference>
<dbReference type="OrthoDB" id="117281at2"/>
<dbReference type="PANTHER" id="PTHR39339">
    <property type="entry name" value="SLR1444 PROTEIN"/>
    <property type="match status" value="1"/>
</dbReference>
<organism evidence="2 3">
    <name type="scientific">Edaphobacter aggregans</name>
    <dbReference type="NCBI Taxonomy" id="570835"/>
    <lineage>
        <taxon>Bacteria</taxon>
        <taxon>Pseudomonadati</taxon>
        <taxon>Acidobacteriota</taxon>
        <taxon>Terriglobia</taxon>
        <taxon>Terriglobales</taxon>
        <taxon>Acidobacteriaceae</taxon>
        <taxon>Edaphobacter</taxon>
    </lineage>
</organism>
<evidence type="ECO:0000313" key="2">
    <source>
        <dbReference type="EMBL" id="RSL16737.1"/>
    </source>
</evidence>
<evidence type="ECO:0000259" key="1">
    <source>
        <dbReference type="PROSITE" id="PS51708"/>
    </source>
</evidence>
<dbReference type="PROSITE" id="PS51708">
    <property type="entry name" value="CHAD"/>
    <property type="match status" value="1"/>
</dbReference>
<name>A0A3R9PS72_9BACT</name>
<keyword evidence="3" id="KW-1185">Reference proteome</keyword>
<reference evidence="2 3" key="1">
    <citation type="submission" date="2018-12" db="EMBL/GenBank/DDBJ databases">
        <title>Sequencing of bacterial isolates from soil warming experiment in Harvard Forest, Massachusetts, USA.</title>
        <authorList>
            <person name="Deangelis K."/>
        </authorList>
    </citation>
    <scope>NUCLEOTIDE SEQUENCE [LARGE SCALE GENOMIC DNA]</scope>
    <source>
        <strain evidence="2 3">EB153</strain>
    </source>
</reference>
<dbReference type="SMART" id="SM00880">
    <property type="entry name" value="CHAD"/>
    <property type="match status" value="1"/>
</dbReference>
<dbReference type="InterPro" id="IPR038186">
    <property type="entry name" value="CHAD_dom_sf"/>
</dbReference>
<accession>A0A3R9PS72</accession>
<dbReference type="Gene3D" id="1.40.20.10">
    <property type="entry name" value="CHAD domain"/>
    <property type="match status" value="1"/>
</dbReference>
<dbReference type="InterPro" id="IPR007899">
    <property type="entry name" value="CHAD_dom"/>
</dbReference>
<evidence type="ECO:0000313" key="3">
    <source>
        <dbReference type="Proteomes" id="UP000269669"/>
    </source>
</evidence>
<feature type="domain" description="CHAD" evidence="1">
    <location>
        <begin position="2"/>
        <end position="273"/>
    </location>
</feature>
<protein>
    <submittedName>
        <fullName evidence="2">CHAD domain-containing protein</fullName>
    </submittedName>
</protein>
<dbReference type="EMBL" id="RSDW01000001">
    <property type="protein sequence ID" value="RSL16737.1"/>
    <property type="molecule type" value="Genomic_DNA"/>
</dbReference>